<sequence length="79" mass="8525">MWLALRDFESVLLNGEMHSLRAGMWSGKGGHRIFPEGISVDPSSAAEDAADKEVYNQTPLGILCVGENPQRNPSSVAIV</sequence>
<proteinExistence type="predicted"/>
<keyword evidence="2" id="KW-1185">Reference proteome</keyword>
<accession>A0A7J5Z902</accession>
<evidence type="ECO:0000313" key="2">
    <source>
        <dbReference type="Proteomes" id="UP000518266"/>
    </source>
</evidence>
<organism evidence="1 2">
    <name type="scientific">Dissostichus mawsoni</name>
    <name type="common">Antarctic cod</name>
    <dbReference type="NCBI Taxonomy" id="36200"/>
    <lineage>
        <taxon>Eukaryota</taxon>
        <taxon>Metazoa</taxon>
        <taxon>Chordata</taxon>
        <taxon>Craniata</taxon>
        <taxon>Vertebrata</taxon>
        <taxon>Euteleostomi</taxon>
        <taxon>Actinopterygii</taxon>
        <taxon>Neopterygii</taxon>
        <taxon>Teleostei</taxon>
        <taxon>Neoteleostei</taxon>
        <taxon>Acanthomorphata</taxon>
        <taxon>Eupercaria</taxon>
        <taxon>Perciformes</taxon>
        <taxon>Notothenioidei</taxon>
        <taxon>Nototheniidae</taxon>
        <taxon>Dissostichus</taxon>
    </lineage>
</organism>
<protein>
    <submittedName>
        <fullName evidence="1">Uncharacterized protein</fullName>
    </submittedName>
</protein>
<comment type="caution">
    <text evidence="1">The sequence shown here is derived from an EMBL/GenBank/DDBJ whole genome shotgun (WGS) entry which is preliminary data.</text>
</comment>
<evidence type="ECO:0000313" key="1">
    <source>
        <dbReference type="EMBL" id="KAF3857529.1"/>
    </source>
</evidence>
<reference evidence="1 2" key="1">
    <citation type="submission" date="2020-03" db="EMBL/GenBank/DDBJ databases">
        <title>Dissostichus mawsoni Genome sequencing and assembly.</title>
        <authorList>
            <person name="Park H."/>
        </authorList>
    </citation>
    <scope>NUCLEOTIDE SEQUENCE [LARGE SCALE GENOMIC DNA]</scope>
    <source>
        <strain evidence="1">DM0001</strain>
        <tissue evidence="1">Muscle</tissue>
    </source>
</reference>
<dbReference type="AlphaFoldDB" id="A0A7J5Z902"/>
<gene>
    <name evidence="1" type="ORF">F7725_009388</name>
</gene>
<name>A0A7J5Z902_DISMA</name>
<dbReference type="OrthoDB" id="6512834at2759"/>
<dbReference type="Proteomes" id="UP000518266">
    <property type="component" value="Unassembled WGS sequence"/>
</dbReference>
<dbReference type="EMBL" id="JAAKFY010000005">
    <property type="protein sequence ID" value="KAF3857529.1"/>
    <property type="molecule type" value="Genomic_DNA"/>
</dbReference>